<gene>
    <name evidence="4" type="ORF">QCA50_017096</name>
</gene>
<dbReference type="Proteomes" id="UP001385951">
    <property type="component" value="Unassembled WGS sequence"/>
</dbReference>
<evidence type="ECO:0000313" key="4">
    <source>
        <dbReference type="EMBL" id="KAK7679774.1"/>
    </source>
</evidence>
<evidence type="ECO:0000313" key="5">
    <source>
        <dbReference type="Proteomes" id="UP001385951"/>
    </source>
</evidence>
<dbReference type="Pfam" id="PF13606">
    <property type="entry name" value="Ank_3"/>
    <property type="match status" value="1"/>
</dbReference>
<evidence type="ECO:0000256" key="3">
    <source>
        <dbReference type="PROSITE-ProRule" id="PRU00023"/>
    </source>
</evidence>
<dbReference type="InterPro" id="IPR002110">
    <property type="entry name" value="Ankyrin_rpt"/>
</dbReference>
<feature type="repeat" description="ANK" evidence="3">
    <location>
        <begin position="176"/>
        <end position="208"/>
    </location>
</feature>
<accession>A0AAW0FLF3</accession>
<dbReference type="PANTHER" id="PTHR24171">
    <property type="entry name" value="ANKYRIN REPEAT DOMAIN-CONTAINING PROTEIN 39-RELATED"/>
    <property type="match status" value="1"/>
</dbReference>
<organism evidence="4 5">
    <name type="scientific">Cerrena zonata</name>
    <dbReference type="NCBI Taxonomy" id="2478898"/>
    <lineage>
        <taxon>Eukaryota</taxon>
        <taxon>Fungi</taxon>
        <taxon>Dikarya</taxon>
        <taxon>Basidiomycota</taxon>
        <taxon>Agaricomycotina</taxon>
        <taxon>Agaricomycetes</taxon>
        <taxon>Polyporales</taxon>
        <taxon>Cerrenaceae</taxon>
        <taxon>Cerrena</taxon>
    </lineage>
</organism>
<proteinExistence type="predicted"/>
<reference evidence="4 5" key="1">
    <citation type="submission" date="2022-09" db="EMBL/GenBank/DDBJ databases">
        <authorList>
            <person name="Palmer J.M."/>
        </authorList>
    </citation>
    <scope>NUCLEOTIDE SEQUENCE [LARGE SCALE GENOMIC DNA]</scope>
    <source>
        <strain evidence="4 5">DSM 7382</strain>
    </source>
</reference>
<evidence type="ECO:0000256" key="1">
    <source>
        <dbReference type="ARBA" id="ARBA00022737"/>
    </source>
</evidence>
<dbReference type="PROSITE" id="PS50088">
    <property type="entry name" value="ANK_REPEAT"/>
    <property type="match status" value="1"/>
</dbReference>
<dbReference type="EMBL" id="JASBNA010000055">
    <property type="protein sequence ID" value="KAK7679774.1"/>
    <property type="molecule type" value="Genomic_DNA"/>
</dbReference>
<keyword evidence="5" id="KW-1185">Reference proteome</keyword>
<dbReference type="Gene3D" id="1.25.40.20">
    <property type="entry name" value="Ankyrin repeat-containing domain"/>
    <property type="match status" value="1"/>
</dbReference>
<name>A0AAW0FLF3_9APHY</name>
<protein>
    <submittedName>
        <fullName evidence="4">Uncharacterized protein</fullName>
    </submittedName>
</protein>
<keyword evidence="2 3" id="KW-0040">ANK repeat</keyword>
<dbReference type="AlphaFoldDB" id="A0AAW0FLF3"/>
<dbReference type="PROSITE" id="PS50297">
    <property type="entry name" value="ANK_REP_REGION"/>
    <property type="match status" value="1"/>
</dbReference>
<dbReference type="SUPFAM" id="SSF48403">
    <property type="entry name" value="Ankyrin repeat"/>
    <property type="match status" value="1"/>
</dbReference>
<keyword evidence="1" id="KW-0677">Repeat</keyword>
<dbReference type="InterPro" id="IPR036770">
    <property type="entry name" value="Ankyrin_rpt-contain_sf"/>
</dbReference>
<evidence type="ECO:0000256" key="2">
    <source>
        <dbReference type="ARBA" id="ARBA00023043"/>
    </source>
</evidence>
<dbReference type="Pfam" id="PF00023">
    <property type="entry name" value="Ank"/>
    <property type="match status" value="1"/>
</dbReference>
<sequence length="232" mass="25668">MSDKYLVHESVLAKKHLLVENLLLEKPRLAVLQDEDQRTPLHWACSINDEPMVDLILKYLPKNTDLDELVDASGWTPVHITSSIGNVGILNKLMKLDPTPDINLKTNQGTTALHLSISKQRNEMVKELIEIYKCLGRIRDSKSMTPLHRASCIGSIPIILLLVDQAHVNVNAQDSDGWTSLHHAMAEGHGDAAVKLVELGADPLIQNNDGLTAQQVAVDESVLHYFQKLAGI</sequence>
<dbReference type="SMART" id="SM00248">
    <property type="entry name" value="ANK"/>
    <property type="match status" value="5"/>
</dbReference>
<comment type="caution">
    <text evidence="4">The sequence shown here is derived from an EMBL/GenBank/DDBJ whole genome shotgun (WGS) entry which is preliminary data.</text>
</comment>
<dbReference type="Pfam" id="PF12796">
    <property type="entry name" value="Ank_2"/>
    <property type="match status" value="1"/>
</dbReference>